<keyword evidence="10" id="KW-0408">Iron</keyword>
<dbReference type="eggNOG" id="COG0621">
    <property type="taxonomic scope" value="Bacteria"/>
</dbReference>
<dbReference type="Pfam" id="PF00919">
    <property type="entry name" value="UPF0004"/>
    <property type="match status" value="1"/>
</dbReference>
<dbReference type="FunFam" id="3.80.30.20:FF:000001">
    <property type="entry name" value="tRNA-2-methylthio-N(6)-dimethylallyladenosine synthase 2"/>
    <property type="match status" value="1"/>
</dbReference>
<reference evidence="18" key="1">
    <citation type="submission" date="2010-07" db="EMBL/GenBank/DDBJ databases">
        <title>Complete sequence of Clostridium saccharolyticum WM1.</title>
        <authorList>
            <consortium name="US DOE Joint Genome Institute"/>
            <person name="Lucas S."/>
            <person name="Copeland A."/>
            <person name="Lapidus A."/>
            <person name="Cheng J.-F."/>
            <person name="Bruce D."/>
            <person name="Goodwin L."/>
            <person name="Pitluck S."/>
            <person name="Chertkov O."/>
            <person name="Detter J.C."/>
            <person name="Han C."/>
            <person name="Tapia R."/>
            <person name="Land M."/>
            <person name="Hauser L."/>
            <person name="Chang Y.-J."/>
            <person name="Jeffries C."/>
            <person name="Kyrpides N."/>
            <person name="Ivanova N."/>
            <person name="Mikhailova N."/>
            <person name="Mouttaki H."/>
            <person name="Lin L."/>
            <person name="Zhou J."/>
            <person name="Hemme C.L."/>
            <person name="Woyke T."/>
        </authorList>
    </citation>
    <scope>NUCLEOTIDE SEQUENCE [LARGE SCALE GENOMIC DNA]</scope>
    <source>
        <strain evidence="18">WM1</strain>
    </source>
</reference>
<dbReference type="AlphaFoldDB" id="D9R676"/>
<dbReference type="Pfam" id="PF04055">
    <property type="entry name" value="Radical_SAM"/>
    <property type="match status" value="1"/>
</dbReference>
<evidence type="ECO:0000256" key="12">
    <source>
        <dbReference type="ARBA" id="ARBA00031213"/>
    </source>
</evidence>
<dbReference type="GO" id="GO:0051539">
    <property type="term" value="F:4 iron, 4 sulfur cluster binding"/>
    <property type="evidence" value="ECO:0007669"/>
    <property type="project" value="UniProtKB-KW"/>
</dbReference>
<dbReference type="Gene3D" id="3.40.50.12160">
    <property type="entry name" value="Methylthiotransferase, N-terminal domain"/>
    <property type="match status" value="1"/>
</dbReference>
<evidence type="ECO:0000256" key="7">
    <source>
        <dbReference type="ARBA" id="ARBA00022691"/>
    </source>
</evidence>
<proteinExistence type="inferred from homology"/>
<feature type="domain" description="MTTase N-terminal" evidence="16">
    <location>
        <begin position="2"/>
        <end position="114"/>
    </location>
</feature>
<evidence type="ECO:0000256" key="15">
    <source>
        <dbReference type="ARBA" id="ARBA00069898"/>
    </source>
</evidence>
<dbReference type="PANTHER" id="PTHR11918">
    <property type="entry name" value="RADICAL SAM PROTEINS"/>
    <property type="match status" value="1"/>
</dbReference>
<evidence type="ECO:0000256" key="6">
    <source>
        <dbReference type="ARBA" id="ARBA00022679"/>
    </source>
</evidence>
<organism evidence="18 19">
    <name type="scientific">Lacrimispora saccharolytica (strain ATCC 35040 / DSM 2544 / NRCC 2533 / WM1)</name>
    <name type="common">Clostridium saccharolyticum</name>
    <dbReference type="NCBI Taxonomy" id="610130"/>
    <lineage>
        <taxon>Bacteria</taxon>
        <taxon>Bacillati</taxon>
        <taxon>Bacillota</taxon>
        <taxon>Clostridia</taxon>
        <taxon>Lachnospirales</taxon>
        <taxon>Lachnospiraceae</taxon>
        <taxon>Lacrimispora</taxon>
    </lineage>
</organism>
<dbReference type="EMBL" id="CP002109">
    <property type="protein sequence ID" value="ADL03510.1"/>
    <property type="molecule type" value="Genomic_DNA"/>
</dbReference>
<evidence type="ECO:0000313" key="19">
    <source>
        <dbReference type="Proteomes" id="UP000001662"/>
    </source>
</evidence>
<dbReference type="PROSITE" id="PS51449">
    <property type="entry name" value="MTTASE_N"/>
    <property type="match status" value="1"/>
</dbReference>
<comment type="similarity">
    <text evidence="14">Belongs to the methylthiotransferase family. MtaB subfamily.</text>
</comment>
<keyword evidence="5" id="KW-0963">Cytoplasm</keyword>
<dbReference type="InterPro" id="IPR034557">
    <property type="entry name" value="ThrcA_tRNA_MEthiotransferase"/>
</dbReference>
<dbReference type="SFLD" id="SFLDF00295">
    <property type="entry name" value="threonylcarbamoyladenosine_tRN"/>
    <property type="match status" value="1"/>
</dbReference>
<dbReference type="STRING" id="610130.Closa_0891"/>
<evidence type="ECO:0000256" key="9">
    <source>
        <dbReference type="ARBA" id="ARBA00022723"/>
    </source>
</evidence>
<dbReference type="InterPro" id="IPR020612">
    <property type="entry name" value="Methylthiotransferase_CS"/>
</dbReference>
<evidence type="ECO:0000313" key="18">
    <source>
        <dbReference type="EMBL" id="ADL03510.1"/>
    </source>
</evidence>
<dbReference type="GO" id="GO:0035598">
    <property type="term" value="F:tRNA (N(6)-L-threonylcarbamoyladenosine(37)-C(2))-methylthiotransferase activity"/>
    <property type="evidence" value="ECO:0007669"/>
    <property type="project" value="UniProtKB-EC"/>
</dbReference>
<dbReference type="NCBIfam" id="TIGR01579">
    <property type="entry name" value="MiaB-like-C"/>
    <property type="match status" value="1"/>
</dbReference>
<evidence type="ECO:0000256" key="1">
    <source>
        <dbReference type="ARBA" id="ARBA00001966"/>
    </source>
</evidence>
<dbReference type="GO" id="GO:0046872">
    <property type="term" value="F:metal ion binding"/>
    <property type="evidence" value="ECO:0007669"/>
    <property type="project" value="UniProtKB-KW"/>
</dbReference>
<dbReference type="InterPro" id="IPR038135">
    <property type="entry name" value="Methylthiotransferase_N_sf"/>
</dbReference>
<dbReference type="FunFam" id="3.40.50.12160:FF:000004">
    <property type="entry name" value="Threonylcarbamoyladenosine tRNA methylthiotransferase MtaB"/>
    <property type="match status" value="1"/>
</dbReference>
<dbReference type="Proteomes" id="UP000001662">
    <property type="component" value="Chromosome"/>
</dbReference>
<evidence type="ECO:0000256" key="14">
    <source>
        <dbReference type="ARBA" id="ARBA00061574"/>
    </source>
</evidence>
<dbReference type="PROSITE" id="PS01278">
    <property type="entry name" value="MTTASE_RADICAL"/>
    <property type="match status" value="1"/>
</dbReference>
<gene>
    <name evidence="18" type="ordered locus">Closa_0891</name>
</gene>
<feature type="domain" description="Radical SAM core" evidence="17">
    <location>
        <begin position="156"/>
        <end position="388"/>
    </location>
</feature>
<dbReference type="SFLD" id="SFLDG01061">
    <property type="entry name" value="methylthiotransferase"/>
    <property type="match status" value="1"/>
</dbReference>
<dbReference type="PANTHER" id="PTHR11918:SF45">
    <property type="entry name" value="THREONYLCARBAMOYLADENOSINE TRNA METHYLTHIOTRANSFERASE"/>
    <property type="match status" value="1"/>
</dbReference>
<dbReference type="SFLD" id="SFLDS00029">
    <property type="entry name" value="Radical_SAM"/>
    <property type="match status" value="1"/>
</dbReference>
<keyword evidence="11" id="KW-0411">Iron-sulfur</keyword>
<evidence type="ECO:0000256" key="5">
    <source>
        <dbReference type="ARBA" id="ARBA00022490"/>
    </source>
</evidence>
<dbReference type="InterPro" id="IPR006638">
    <property type="entry name" value="Elp3/MiaA/NifB-like_rSAM"/>
</dbReference>
<dbReference type="PROSITE" id="PS51918">
    <property type="entry name" value="RADICAL_SAM"/>
    <property type="match status" value="1"/>
</dbReference>
<dbReference type="InterPro" id="IPR013848">
    <property type="entry name" value="Methylthiotransferase_N"/>
</dbReference>
<evidence type="ECO:0000256" key="11">
    <source>
        <dbReference type="ARBA" id="ARBA00023014"/>
    </source>
</evidence>
<keyword evidence="4" id="KW-0004">4Fe-4S</keyword>
<comment type="function">
    <text evidence="2">Catalyzes the methylthiolation of N6-threonylcarbamoyladenosine (t(6)A), leading to the formation of 2-methylthio-N6-threonylcarbamoyladenosine (ms(2)t(6)A) at position 37 in tRNAs that read codons beginning with adenine.</text>
</comment>
<dbReference type="EC" id="2.8.4.5" evidence="3"/>
<evidence type="ECO:0000256" key="13">
    <source>
        <dbReference type="ARBA" id="ARBA00051661"/>
    </source>
</evidence>
<dbReference type="SFLD" id="SFLDG01082">
    <property type="entry name" value="B12-binding_domain_containing"/>
    <property type="match status" value="1"/>
</dbReference>
<dbReference type="Gene3D" id="3.80.30.20">
    <property type="entry name" value="tm_1862 like domain"/>
    <property type="match status" value="1"/>
</dbReference>
<keyword evidence="19" id="KW-1185">Reference proteome</keyword>
<dbReference type="CDD" id="cd01335">
    <property type="entry name" value="Radical_SAM"/>
    <property type="match status" value="1"/>
</dbReference>
<dbReference type="SUPFAM" id="SSF102114">
    <property type="entry name" value="Radical SAM enzymes"/>
    <property type="match status" value="1"/>
</dbReference>
<evidence type="ECO:0000256" key="10">
    <source>
        <dbReference type="ARBA" id="ARBA00023004"/>
    </source>
</evidence>
<dbReference type="SMART" id="SM00729">
    <property type="entry name" value="Elp3"/>
    <property type="match status" value="1"/>
</dbReference>
<keyword evidence="8" id="KW-0819">tRNA processing</keyword>
<evidence type="ECO:0000259" key="16">
    <source>
        <dbReference type="PROSITE" id="PS51449"/>
    </source>
</evidence>
<sequence length="454" mass="51780">MKKAALHNLGCKVNSYETEAMQQLLENAGYEIVPFAEGADVYIINTCSVTNIADRKSRQMLHRAKKMNPGAVVVAAGCYVQAAGEELKKDEAVDLVIGNNKKTELVSVLEEYFASRKGPEAEIACGYPVLPPKAGLDAVIDIGDTREYENLSINRIADHTRAFIKVQDGCNQFCSYCIIPYTRGRVRSRKPDEVVEEVKRLTASGYQEIVFTGIHLSSYGMDFPEKERLTLLDLVKRVHEVEGLKRIRLGSLEPRIVTEKFAAELARLSKICPHFHLSLQSGCDDTLKRMNRHYTTEEYFNCCDVLRSAFHNPAITTDVIVGFPGERPEEFKTTREYLEKVQFYEMHVFKYSKRNGTKAAVMPDQIPESTKTDRSNELLCLEKEMSLAYRESWLGCRTEVLLEEEFWWNGTRYMIGHTREYVKAAVPYEEGLRGMVIEGKLMEMMNEEVAFLKR</sequence>
<dbReference type="NCBIfam" id="TIGR00089">
    <property type="entry name" value="MiaB/RimO family radical SAM methylthiotransferase"/>
    <property type="match status" value="1"/>
</dbReference>
<dbReference type="InterPro" id="IPR005839">
    <property type="entry name" value="Methylthiotransferase"/>
</dbReference>
<comment type="cofactor">
    <cofactor evidence="1">
        <name>[4Fe-4S] cluster</name>
        <dbReference type="ChEBI" id="CHEBI:49883"/>
    </cofactor>
</comment>
<dbReference type="RefSeq" id="WP_013271605.1">
    <property type="nucleotide sequence ID" value="NC_014376.1"/>
</dbReference>
<keyword evidence="6" id="KW-0808">Transferase</keyword>
<protein>
    <recommendedName>
        <fullName evidence="15">Threonylcarbamoyladenosine tRNA methylthiotransferase MtaB</fullName>
        <ecNumber evidence="3">2.8.4.5</ecNumber>
    </recommendedName>
    <alternativeName>
        <fullName evidence="12">tRNA-t(6)A37 methylthiotransferase</fullName>
    </alternativeName>
</protein>
<name>D9R676_LACSW</name>
<dbReference type="InterPro" id="IPR058240">
    <property type="entry name" value="rSAM_sf"/>
</dbReference>
<keyword evidence="7" id="KW-0949">S-adenosyl-L-methionine</keyword>
<dbReference type="PaxDb" id="610130-Closa_0891"/>
<comment type="catalytic activity">
    <reaction evidence="13">
        <text>N(6)-L-threonylcarbamoyladenosine(37) in tRNA + (sulfur carrier)-SH + AH2 + 2 S-adenosyl-L-methionine = 2-methylsulfanyl-N(6)-L-threonylcarbamoyladenosine(37) in tRNA + (sulfur carrier)-H + 5'-deoxyadenosine + L-methionine + A + S-adenosyl-L-homocysteine + 2 H(+)</text>
        <dbReference type="Rhea" id="RHEA:37075"/>
        <dbReference type="Rhea" id="RHEA-COMP:10163"/>
        <dbReference type="Rhea" id="RHEA-COMP:11092"/>
        <dbReference type="Rhea" id="RHEA-COMP:14737"/>
        <dbReference type="Rhea" id="RHEA-COMP:14739"/>
        <dbReference type="ChEBI" id="CHEBI:13193"/>
        <dbReference type="ChEBI" id="CHEBI:15378"/>
        <dbReference type="ChEBI" id="CHEBI:17319"/>
        <dbReference type="ChEBI" id="CHEBI:17499"/>
        <dbReference type="ChEBI" id="CHEBI:29917"/>
        <dbReference type="ChEBI" id="CHEBI:57844"/>
        <dbReference type="ChEBI" id="CHEBI:57856"/>
        <dbReference type="ChEBI" id="CHEBI:59789"/>
        <dbReference type="ChEBI" id="CHEBI:64428"/>
        <dbReference type="ChEBI" id="CHEBI:74418"/>
        <dbReference type="ChEBI" id="CHEBI:74420"/>
        <dbReference type="EC" id="2.8.4.5"/>
    </reaction>
</comment>
<dbReference type="InterPro" id="IPR007197">
    <property type="entry name" value="rSAM"/>
</dbReference>
<evidence type="ECO:0000256" key="8">
    <source>
        <dbReference type="ARBA" id="ARBA00022694"/>
    </source>
</evidence>
<evidence type="ECO:0000259" key="17">
    <source>
        <dbReference type="PROSITE" id="PS51918"/>
    </source>
</evidence>
<keyword evidence="9" id="KW-0479">Metal-binding</keyword>
<dbReference type="InterPro" id="IPR006467">
    <property type="entry name" value="MiaB-like_bact"/>
</dbReference>
<accession>D9R676</accession>
<evidence type="ECO:0000256" key="2">
    <source>
        <dbReference type="ARBA" id="ARBA00002399"/>
    </source>
</evidence>
<dbReference type="HOGENOM" id="CLU_018697_1_0_9"/>
<dbReference type="KEGG" id="csh:Closa_0891"/>
<dbReference type="InterPro" id="IPR023404">
    <property type="entry name" value="rSAM_horseshoe"/>
</dbReference>
<dbReference type="OrthoDB" id="9805215at2"/>
<evidence type="ECO:0000256" key="3">
    <source>
        <dbReference type="ARBA" id="ARBA00013273"/>
    </source>
</evidence>
<evidence type="ECO:0000256" key="4">
    <source>
        <dbReference type="ARBA" id="ARBA00022485"/>
    </source>
</evidence>